<protein>
    <submittedName>
        <fullName evidence="1">Uncharacterized protein</fullName>
    </submittedName>
</protein>
<dbReference type="InterPro" id="IPR004360">
    <property type="entry name" value="Glyas_Fos-R_dOase_dom"/>
</dbReference>
<accession>A0A120F8H4</accession>
<evidence type="ECO:0000313" key="1">
    <source>
        <dbReference type="EMBL" id="SCG36305.1"/>
    </source>
</evidence>
<proteinExistence type="predicted"/>
<sequence>MRIGHVIVPADDLDAQLAFYTSLGLTVRFRDGDRYAAVTDGTVTLGLADASQQPVAGRTVLSIQVDDLDSCVARLVAAGATATDPVTGPHERRVLVTDPAGNPLTLYQPHP</sequence>
<keyword evidence="2" id="KW-1185">Reference proteome</keyword>
<evidence type="ECO:0000313" key="2">
    <source>
        <dbReference type="Proteomes" id="UP000198226"/>
    </source>
</evidence>
<name>A0A120F8H4_9ACTN</name>
<dbReference type="Proteomes" id="UP000198226">
    <property type="component" value="Chromosome I"/>
</dbReference>
<dbReference type="OrthoDB" id="8965356at2"/>
<organism evidence="1 2">
    <name type="scientific">Micromonospora rifamycinica</name>
    <dbReference type="NCBI Taxonomy" id="291594"/>
    <lineage>
        <taxon>Bacteria</taxon>
        <taxon>Bacillati</taxon>
        <taxon>Actinomycetota</taxon>
        <taxon>Actinomycetes</taxon>
        <taxon>Micromonosporales</taxon>
        <taxon>Micromonosporaceae</taxon>
        <taxon>Micromonospora</taxon>
    </lineage>
</organism>
<dbReference type="EMBL" id="LT607752">
    <property type="protein sequence ID" value="SCG36305.1"/>
    <property type="molecule type" value="Genomic_DNA"/>
</dbReference>
<dbReference type="RefSeq" id="WP_067309577.1">
    <property type="nucleotide sequence ID" value="NZ_LRMV01000079.1"/>
</dbReference>
<gene>
    <name evidence="1" type="ORF">GA0070623_0187</name>
</gene>
<dbReference type="AlphaFoldDB" id="A0A120F8H4"/>
<reference evidence="2" key="1">
    <citation type="submission" date="2016-06" db="EMBL/GenBank/DDBJ databases">
        <authorList>
            <person name="Varghese N."/>
            <person name="Submissions Spin"/>
        </authorList>
    </citation>
    <scope>NUCLEOTIDE SEQUENCE [LARGE SCALE GENOMIC DNA]</scope>
    <source>
        <strain evidence="2">DSM 44983</strain>
    </source>
</reference>
<dbReference type="PROSITE" id="PS51819">
    <property type="entry name" value="VOC"/>
    <property type="match status" value="1"/>
</dbReference>
<dbReference type="Pfam" id="PF00903">
    <property type="entry name" value="Glyoxalase"/>
    <property type="match status" value="1"/>
</dbReference>
<dbReference type="PANTHER" id="PTHR33993">
    <property type="entry name" value="GLYOXALASE-RELATED"/>
    <property type="match status" value="1"/>
</dbReference>
<dbReference type="InterPro" id="IPR052164">
    <property type="entry name" value="Anthracycline_SecMetBiosynth"/>
</dbReference>
<dbReference type="SUPFAM" id="SSF54593">
    <property type="entry name" value="Glyoxalase/Bleomycin resistance protein/Dihydroxybiphenyl dioxygenase"/>
    <property type="match status" value="1"/>
</dbReference>
<dbReference type="InterPro" id="IPR029068">
    <property type="entry name" value="Glyas_Bleomycin-R_OHBP_Dase"/>
</dbReference>
<dbReference type="Gene3D" id="3.10.180.10">
    <property type="entry name" value="2,3-Dihydroxybiphenyl 1,2-Dioxygenase, domain 1"/>
    <property type="match status" value="1"/>
</dbReference>
<dbReference type="InterPro" id="IPR037523">
    <property type="entry name" value="VOC_core"/>
</dbReference>